<proteinExistence type="predicted"/>
<keyword evidence="1" id="KW-0472">Membrane</keyword>
<feature type="transmembrane region" description="Helical" evidence="1">
    <location>
        <begin position="122"/>
        <end position="146"/>
    </location>
</feature>
<dbReference type="AlphaFoldDB" id="A0A915KYE8"/>
<accession>A0A915KYE8</accession>
<evidence type="ECO:0000313" key="2">
    <source>
        <dbReference type="Proteomes" id="UP000887565"/>
    </source>
</evidence>
<keyword evidence="1" id="KW-0812">Transmembrane</keyword>
<dbReference type="WBParaSite" id="nRc.2.0.1.t43846-RA">
    <property type="protein sequence ID" value="nRc.2.0.1.t43846-RA"/>
    <property type="gene ID" value="nRc.2.0.1.g43846"/>
</dbReference>
<keyword evidence="1" id="KW-1133">Transmembrane helix</keyword>
<keyword evidence="2" id="KW-1185">Reference proteome</keyword>
<evidence type="ECO:0000313" key="3">
    <source>
        <dbReference type="WBParaSite" id="nRc.2.0.1.t43846-RA"/>
    </source>
</evidence>
<dbReference type="Proteomes" id="UP000887565">
    <property type="component" value="Unplaced"/>
</dbReference>
<feature type="transmembrane region" description="Helical" evidence="1">
    <location>
        <begin position="27"/>
        <end position="48"/>
    </location>
</feature>
<sequence length="285" mass="30985">MKHQVYGLKFVIKLEKRPKFDTRINKLCNINFTAIFTLAFFPTTAAAAGEFWAFSNLDVKFFNADAALLASSTDKIFPPAAKGELWAFSSLEAKFFNADAALLASSTEKIFSPTATFPTSGFFSLILFPTVSVAFFSAAVVAFRPSSLNVKFFKADAALLASSTEKIFPPVAIFSTFISFPLAFFSAAFPPSGLNVKFFNADAALLASSTDKNFPPRASFPSAIFPTSRFFPSAFFSAAVSSLNVKFFKADAALLAWSTEKSFPPTATFSAAIFPTSRFFPSTFF</sequence>
<name>A0A915KYE8_ROMCU</name>
<evidence type="ECO:0000256" key="1">
    <source>
        <dbReference type="SAM" id="Phobius"/>
    </source>
</evidence>
<feature type="transmembrane region" description="Helical" evidence="1">
    <location>
        <begin position="167"/>
        <end position="189"/>
    </location>
</feature>
<reference evidence="3" key="1">
    <citation type="submission" date="2022-11" db="UniProtKB">
        <authorList>
            <consortium name="WormBaseParasite"/>
        </authorList>
    </citation>
    <scope>IDENTIFICATION</scope>
</reference>
<protein>
    <submittedName>
        <fullName evidence="3">Uncharacterized protein</fullName>
    </submittedName>
</protein>
<organism evidence="2 3">
    <name type="scientific">Romanomermis culicivorax</name>
    <name type="common">Nematode worm</name>
    <dbReference type="NCBI Taxonomy" id="13658"/>
    <lineage>
        <taxon>Eukaryota</taxon>
        <taxon>Metazoa</taxon>
        <taxon>Ecdysozoa</taxon>
        <taxon>Nematoda</taxon>
        <taxon>Enoplea</taxon>
        <taxon>Dorylaimia</taxon>
        <taxon>Mermithida</taxon>
        <taxon>Mermithoidea</taxon>
        <taxon>Mermithidae</taxon>
        <taxon>Romanomermis</taxon>
    </lineage>
</organism>